<dbReference type="PANTHER" id="PTHR11908">
    <property type="entry name" value="XANTHINE DEHYDROGENASE"/>
    <property type="match status" value="1"/>
</dbReference>
<dbReference type="InterPro" id="IPR001041">
    <property type="entry name" value="2Fe-2S_ferredoxin-type"/>
</dbReference>
<keyword evidence="1" id="KW-0500">Molybdenum</keyword>
<protein>
    <submittedName>
        <fullName evidence="3">Unannotated protein</fullName>
    </submittedName>
</protein>
<dbReference type="InterPro" id="IPR036010">
    <property type="entry name" value="2Fe-2S_ferredoxin-like_sf"/>
</dbReference>
<dbReference type="InterPro" id="IPR036884">
    <property type="entry name" value="2Fe-2S-bd_dom_sf"/>
</dbReference>
<reference evidence="3" key="1">
    <citation type="submission" date="2020-05" db="EMBL/GenBank/DDBJ databases">
        <authorList>
            <person name="Chiriac C."/>
            <person name="Salcher M."/>
            <person name="Ghai R."/>
            <person name="Kavagutti S V."/>
        </authorList>
    </citation>
    <scope>NUCLEOTIDE SEQUENCE</scope>
</reference>
<dbReference type="SUPFAM" id="SSF56003">
    <property type="entry name" value="Molybdenum cofactor-binding domain"/>
    <property type="match status" value="1"/>
</dbReference>
<dbReference type="EMBL" id="CAFBNL010000015">
    <property type="protein sequence ID" value="CAB4946661.1"/>
    <property type="molecule type" value="Genomic_DNA"/>
</dbReference>
<dbReference type="InterPro" id="IPR002888">
    <property type="entry name" value="2Fe-2S-bd"/>
</dbReference>
<dbReference type="Gene3D" id="1.10.150.120">
    <property type="entry name" value="[2Fe-2S]-binding domain"/>
    <property type="match status" value="1"/>
</dbReference>
<dbReference type="InterPro" id="IPR012675">
    <property type="entry name" value="Beta-grasp_dom_sf"/>
</dbReference>
<dbReference type="CDD" id="cd00207">
    <property type="entry name" value="fer2"/>
    <property type="match status" value="1"/>
</dbReference>
<evidence type="ECO:0000313" key="3">
    <source>
        <dbReference type="EMBL" id="CAB4946661.1"/>
    </source>
</evidence>
<dbReference type="GO" id="GO:0016491">
    <property type="term" value="F:oxidoreductase activity"/>
    <property type="evidence" value="ECO:0007669"/>
    <property type="project" value="InterPro"/>
</dbReference>
<dbReference type="AlphaFoldDB" id="A0A6J7JUZ4"/>
<dbReference type="InterPro" id="IPR037165">
    <property type="entry name" value="AldOxase/xan_DH_Mopterin-bd_sf"/>
</dbReference>
<dbReference type="InterPro" id="IPR016208">
    <property type="entry name" value="Ald_Oxase/xanthine_DH-like"/>
</dbReference>
<evidence type="ECO:0000256" key="1">
    <source>
        <dbReference type="ARBA" id="ARBA00022505"/>
    </source>
</evidence>
<accession>A0A6J7JUZ4</accession>
<dbReference type="SUPFAM" id="SSF54292">
    <property type="entry name" value="2Fe-2S ferredoxin-like"/>
    <property type="match status" value="1"/>
</dbReference>
<dbReference type="PROSITE" id="PS51085">
    <property type="entry name" value="2FE2S_FER_2"/>
    <property type="match status" value="1"/>
</dbReference>
<dbReference type="Gene3D" id="3.10.20.30">
    <property type="match status" value="1"/>
</dbReference>
<sequence>MSHHVLFNLDGQEVDVEVDENESLLSVLRERLGVMSVKDGCAPQGQCGCCTVLVDGEARVSCVTPVDRIIGRTVTTAEGLEPVWRDACAASFVATGGSQCGFCTPGIIVRCASAVAKGRVDRASMERALAAHVCRCTGWQSVLDALESPVALDPSRDLSLAAERAALEGGVPQQVDASVPLGGAKFADDLAPRDAVVAVPRSAGVEVSAELAEGIAWVVAETLRDARTIAGKVQGRRTTLDDAPPLASLDTPLNGVSLATSWVDAGYLEPDASWCEPGGEPATARGNGGGFGGKADSLAPPAARILADRLQRSVRVVMSREDVVRFSAKRAPISATAQFDGRVVSIRGTCAAGGESRLRQAAENASPYGVSIDAVWDTATLPVFRVSSALRAFGLAETAVLVEGALTAAGADRLSLIQDARSASVLLDSCVLGFEGAIAGARVTINSDTGKLERVEVKVAAGDTLDDVVMRSYAAGAAHMALGWVLTEGLAVDPETGEPLDLTIRSLGVIRAKDIPEIEISIVDEAGPPRGRSSDAVFAAVAAAAWDALLLADASRPTTFPARETRTARILRR</sequence>
<dbReference type="Gene3D" id="3.30.365.10">
    <property type="entry name" value="Aldehyde oxidase/xanthine dehydrogenase, molybdopterin binding domain"/>
    <property type="match status" value="3"/>
</dbReference>
<feature type="domain" description="2Fe-2S ferredoxin-type" evidence="2">
    <location>
        <begin position="3"/>
        <end position="80"/>
    </location>
</feature>
<dbReference type="GO" id="GO:0051536">
    <property type="term" value="F:iron-sulfur cluster binding"/>
    <property type="evidence" value="ECO:0007669"/>
    <property type="project" value="InterPro"/>
</dbReference>
<gene>
    <name evidence="3" type="ORF">UFOPK3789_00419</name>
</gene>
<evidence type="ECO:0000259" key="2">
    <source>
        <dbReference type="PROSITE" id="PS51085"/>
    </source>
</evidence>
<dbReference type="PANTHER" id="PTHR11908:SF132">
    <property type="entry name" value="ALDEHYDE OXIDASE 1-RELATED"/>
    <property type="match status" value="1"/>
</dbReference>
<proteinExistence type="predicted"/>
<dbReference type="SUPFAM" id="SSF47741">
    <property type="entry name" value="CO dehydrogenase ISP C-domain like"/>
    <property type="match status" value="1"/>
</dbReference>
<dbReference type="GO" id="GO:0005506">
    <property type="term" value="F:iron ion binding"/>
    <property type="evidence" value="ECO:0007669"/>
    <property type="project" value="InterPro"/>
</dbReference>
<name>A0A6J7JUZ4_9ZZZZ</name>
<organism evidence="3">
    <name type="scientific">freshwater metagenome</name>
    <dbReference type="NCBI Taxonomy" id="449393"/>
    <lineage>
        <taxon>unclassified sequences</taxon>
        <taxon>metagenomes</taxon>
        <taxon>ecological metagenomes</taxon>
    </lineage>
</organism>
<dbReference type="Pfam" id="PF01799">
    <property type="entry name" value="Fer2_2"/>
    <property type="match status" value="1"/>
</dbReference>
<dbReference type="Pfam" id="PF00111">
    <property type="entry name" value="Fer2"/>
    <property type="match status" value="1"/>
</dbReference>